<dbReference type="InterPro" id="IPR012341">
    <property type="entry name" value="6hp_glycosidase-like_sf"/>
</dbReference>
<feature type="domain" description="Glycosyl-hydrolase family 116 N-terminal" evidence="2">
    <location>
        <begin position="14"/>
        <end position="343"/>
    </location>
</feature>
<reference evidence="3 4" key="1">
    <citation type="submission" date="2018-08" db="EMBL/GenBank/DDBJ databases">
        <title>A genome reference for cultivated species of the human gut microbiota.</title>
        <authorList>
            <person name="Zou Y."/>
            <person name="Xue W."/>
            <person name="Luo G."/>
        </authorList>
    </citation>
    <scope>NUCLEOTIDE SEQUENCE [LARGE SCALE GENOMIC DNA]</scope>
    <source>
        <strain evidence="3 4">AF19-21</strain>
    </source>
</reference>
<dbReference type="EMBL" id="QVIA01000020">
    <property type="protein sequence ID" value="RGC28289.1"/>
    <property type="molecule type" value="Genomic_DNA"/>
</dbReference>
<dbReference type="Gene3D" id="1.50.10.10">
    <property type="match status" value="1"/>
</dbReference>
<dbReference type="SUPFAM" id="SSF48208">
    <property type="entry name" value="Six-hairpin glycosidases"/>
    <property type="match status" value="1"/>
</dbReference>
<dbReference type="PANTHER" id="PTHR12654:SF0">
    <property type="entry name" value="NON-LYSOSOMAL GLUCOSYLCERAMIDASE"/>
    <property type="match status" value="1"/>
</dbReference>
<sequence length="879" mass="100361">MKSYRNHKTKEISFPLGGIGAGCIGLAGNGRLKDWEIYNHPYKNTSNGFTHIMVRAEKKGEVLDARVLQGDWIDGATGGETRNVARGNGGFGYGMGPYRGTMAGVPHFKEWEFKGEYPFAEMEFRDASFPGGVKLSAFSTFIPLNDKDSSLPAAHFEVEFENPTSDRLDYTAFFTLNNPLPYGTGKNSFVKEGSMSGIQLECEKVDTKDLVWGNLCIATDHEDISYQEYWYRAEWFDSLEMYWHDVMKGGHLKNRFYPSIRGNDRTPYVLDGEEHATLAAHCELEAGEKKKIRFILTWYFPNCANTWHPEPKAEAPVIWQNYYTKLTGSAKDCAVYGISNWDRLYRDTKLFKDTLYQTSLPDFCLEAVSANMSILKTATCLRLENGEFYGFEGSGLTEGICEGSCTHVWNYAYALPYLFPKLERSMRDVDFAYNQREDGGMSFRLMLPLGRERDGFRPCVDGQMGGVMKAWRDYLLCGDKEWLSKNWIPIKKSIEFAWAETNLDRWDENQDGILEGRQHHTMDMELFGPSSWLNGFYLGALKAGANIAEVLGYEEEKVLYLRLFENGKKFCNKILFNGEYFQQDVDLKDMTLLKKYDKMLSIDGYTAIDAYWNKETEEIKYQVANGCATDQVLAQWHANLCGLGEIFEEEKTKSALRSIYKYNRVLDARNTFNAGRIYALDDDRYLKICGWPDGAPKPSVPLTYADEVFCGLEYQAAAHMIQEGLLEEGFEIVKDIRDRFDGEQRNPWNEFECGSNYARSMASFSLVPAVSGYEVDMGQQRIAFYPKLEQERFASFFSMDSGWGLFELSAEGTKLEVEYGLVTIQRFGLPEQYEDICGISCGGENLQFSVEKGVKGVEILLEEPVTIHKEETLEVWFDR</sequence>
<protein>
    <recommendedName>
        <fullName evidence="5">Beta-glucosidase</fullName>
    </recommendedName>
</protein>
<feature type="domain" description="Glycosyl-hydrolase family 116 catalytic region" evidence="1">
    <location>
        <begin position="461"/>
        <end position="766"/>
    </location>
</feature>
<dbReference type="GO" id="GO:0005975">
    <property type="term" value="P:carbohydrate metabolic process"/>
    <property type="evidence" value="ECO:0007669"/>
    <property type="project" value="InterPro"/>
</dbReference>
<organism evidence="3 4">
    <name type="scientific">Hungatella hathewayi</name>
    <dbReference type="NCBI Taxonomy" id="154046"/>
    <lineage>
        <taxon>Bacteria</taxon>
        <taxon>Bacillati</taxon>
        <taxon>Bacillota</taxon>
        <taxon>Clostridia</taxon>
        <taxon>Lachnospirales</taxon>
        <taxon>Lachnospiraceae</taxon>
        <taxon>Hungatella</taxon>
    </lineage>
</organism>
<dbReference type="InterPro" id="IPR006775">
    <property type="entry name" value="GH116_catalytic"/>
</dbReference>
<dbReference type="PROSITE" id="PS51257">
    <property type="entry name" value="PROKAR_LIPOPROTEIN"/>
    <property type="match status" value="1"/>
</dbReference>
<dbReference type="Proteomes" id="UP000261111">
    <property type="component" value="Unassembled WGS sequence"/>
</dbReference>
<dbReference type="GeneID" id="93335598"/>
<gene>
    <name evidence="3" type="ORF">DWX41_16300</name>
</gene>
<name>A0A3E2WNK3_9FIRM</name>
<dbReference type="InterPro" id="IPR052566">
    <property type="entry name" value="Non-lysos_glucosylceramidase"/>
</dbReference>
<evidence type="ECO:0000313" key="4">
    <source>
        <dbReference type="Proteomes" id="UP000261111"/>
    </source>
</evidence>
<dbReference type="InterPro" id="IPR024462">
    <property type="entry name" value="GH116_N"/>
</dbReference>
<evidence type="ECO:0000259" key="1">
    <source>
        <dbReference type="Pfam" id="PF04685"/>
    </source>
</evidence>
<evidence type="ECO:0000259" key="2">
    <source>
        <dbReference type="Pfam" id="PF12215"/>
    </source>
</evidence>
<dbReference type="AlphaFoldDB" id="A0A3E2WNK3"/>
<dbReference type="PANTHER" id="PTHR12654">
    <property type="entry name" value="BILE ACID BETA-GLUCOSIDASE-RELATED"/>
    <property type="match status" value="1"/>
</dbReference>
<comment type="caution">
    <text evidence="3">The sequence shown here is derived from an EMBL/GenBank/DDBJ whole genome shotgun (WGS) entry which is preliminary data.</text>
</comment>
<dbReference type="GO" id="GO:0004553">
    <property type="term" value="F:hydrolase activity, hydrolyzing O-glycosyl compounds"/>
    <property type="evidence" value="ECO:0007669"/>
    <property type="project" value="InterPro"/>
</dbReference>
<dbReference type="Pfam" id="PF12215">
    <property type="entry name" value="Glyco_hydr_116N"/>
    <property type="match status" value="1"/>
</dbReference>
<evidence type="ECO:0008006" key="5">
    <source>
        <dbReference type="Google" id="ProtNLM"/>
    </source>
</evidence>
<proteinExistence type="predicted"/>
<dbReference type="InterPro" id="IPR008928">
    <property type="entry name" value="6-hairpin_glycosidase_sf"/>
</dbReference>
<accession>A0A3E2WNK3</accession>
<evidence type="ECO:0000313" key="3">
    <source>
        <dbReference type="EMBL" id="RGC28289.1"/>
    </source>
</evidence>
<dbReference type="RefSeq" id="WP_117441095.1">
    <property type="nucleotide sequence ID" value="NZ_QVIA01000020.1"/>
</dbReference>
<dbReference type="Pfam" id="PF04685">
    <property type="entry name" value="DUF608"/>
    <property type="match status" value="1"/>
</dbReference>